<comment type="caution">
    <text evidence="2">The sequence shown here is derived from an EMBL/GenBank/DDBJ whole genome shotgun (WGS) entry which is preliminary data.</text>
</comment>
<reference evidence="3" key="1">
    <citation type="journal article" date="2019" name="Int. J. Syst. Evol. Microbiol.">
        <title>The Global Catalogue of Microorganisms (GCM) 10K type strain sequencing project: providing services to taxonomists for standard genome sequencing and annotation.</title>
        <authorList>
            <consortium name="The Broad Institute Genomics Platform"/>
            <consortium name="The Broad Institute Genome Sequencing Center for Infectious Disease"/>
            <person name="Wu L."/>
            <person name="Ma J."/>
        </authorList>
    </citation>
    <scope>NUCLEOTIDE SEQUENCE [LARGE SCALE GENOMIC DNA]</scope>
    <source>
        <strain evidence="3">CCUG 50349</strain>
    </source>
</reference>
<name>A0ABV9P3R6_9FLAO</name>
<dbReference type="Proteomes" id="UP001595885">
    <property type="component" value="Unassembled WGS sequence"/>
</dbReference>
<evidence type="ECO:0000259" key="1">
    <source>
        <dbReference type="Pfam" id="PF10988"/>
    </source>
</evidence>
<evidence type="ECO:0000313" key="2">
    <source>
        <dbReference type="EMBL" id="MFC4738844.1"/>
    </source>
</evidence>
<feature type="domain" description="Putative auto-transporter adhesin head GIN" evidence="1">
    <location>
        <begin position="38"/>
        <end position="226"/>
    </location>
</feature>
<dbReference type="RefSeq" id="WP_379738078.1">
    <property type="nucleotide sequence ID" value="NZ_JBHSGW010000001.1"/>
</dbReference>
<evidence type="ECO:0000313" key="3">
    <source>
        <dbReference type="Proteomes" id="UP001595885"/>
    </source>
</evidence>
<accession>A0ABV9P3R6</accession>
<gene>
    <name evidence="2" type="ORF">ACFO3U_02435</name>
</gene>
<dbReference type="EMBL" id="JBHSGW010000001">
    <property type="protein sequence ID" value="MFC4738844.1"/>
    <property type="molecule type" value="Genomic_DNA"/>
</dbReference>
<dbReference type="InterPro" id="IPR021255">
    <property type="entry name" value="DUF2807"/>
</dbReference>
<dbReference type="PROSITE" id="PS51257">
    <property type="entry name" value="PROKAR_LIPOPROTEIN"/>
    <property type="match status" value="1"/>
</dbReference>
<proteinExistence type="predicted"/>
<dbReference type="Gene3D" id="2.160.20.120">
    <property type="match status" value="1"/>
</dbReference>
<organism evidence="2 3">
    <name type="scientific">Flavobacterium ponti</name>
    <dbReference type="NCBI Taxonomy" id="665133"/>
    <lineage>
        <taxon>Bacteria</taxon>
        <taxon>Pseudomonadati</taxon>
        <taxon>Bacteroidota</taxon>
        <taxon>Flavobacteriia</taxon>
        <taxon>Flavobacteriales</taxon>
        <taxon>Flavobacteriaceae</taxon>
        <taxon>Flavobacterium</taxon>
    </lineage>
</organism>
<protein>
    <submittedName>
        <fullName evidence="2">Head GIN domain-containing protein</fullName>
    </submittedName>
</protein>
<dbReference type="Pfam" id="PF10988">
    <property type="entry name" value="DUF2807"/>
    <property type="match status" value="1"/>
</dbReference>
<keyword evidence="3" id="KW-1185">Reference proteome</keyword>
<sequence length="242" mass="27194">MKKVIVLFSLFLLFSCDENQLLESSGAIISKEISVGFFDKINISEGIELHITDEIETKVEITAGENIIDKVTFSVIDNQLFIDALNASKTFQSYEPVKIYISVDDLDTVYSSSQHNVYSENVLNFTNFHLQSGLFEETASGEFHLKVNCNNLIVEDNRASFYNISGNVTDLSVNFYNGDERFEGANLIAQNVYIFQRSSNDIIVNPQQKISGTIYSTGNVILKNNPPIVDVQVLYQGQLIFD</sequence>